<dbReference type="AlphaFoldDB" id="A0A8E0ND18"/>
<evidence type="ECO:0000313" key="6">
    <source>
        <dbReference type="Proteomes" id="UP000016569"/>
    </source>
</evidence>
<gene>
    <name evidence="5" type="ORF">MBEBAB_2397</name>
</gene>
<dbReference type="Gene3D" id="2.40.420.20">
    <property type="match status" value="1"/>
</dbReference>
<evidence type="ECO:0000256" key="2">
    <source>
        <dbReference type="SAM" id="Coils"/>
    </source>
</evidence>
<comment type="similarity">
    <text evidence="1">Belongs to the membrane fusion protein (MFP) (TC 8.A.1) family.</text>
</comment>
<keyword evidence="2" id="KW-0175">Coiled coil</keyword>
<dbReference type="Gene3D" id="2.40.30.170">
    <property type="match status" value="1"/>
</dbReference>
<dbReference type="Pfam" id="PF25954">
    <property type="entry name" value="Beta-barrel_RND_2"/>
    <property type="match status" value="1"/>
</dbReference>
<dbReference type="NCBIfam" id="TIGR01730">
    <property type="entry name" value="RND_mfp"/>
    <property type="match status" value="1"/>
</dbReference>
<dbReference type="GO" id="GO:0015562">
    <property type="term" value="F:efflux transmembrane transporter activity"/>
    <property type="evidence" value="ECO:0007669"/>
    <property type="project" value="TreeGrafter"/>
</dbReference>
<feature type="chain" id="PRO_5034267466" evidence="3">
    <location>
        <begin position="34"/>
        <end position="390"/>
    </location>
</feature>
<dbReference type="Proteomes" id="UP000016569">
    <property type="component" value="Unassembled WGS sequence"/>
</dbReference>
<evidence type="ECO:0000256" key="3">
    <source>
        <dbReference type="SAM" id="SignalP"/>
    </source>
</evidence>
<evidence type="ECO:0000313" key="5">
    <source>
        <dbReference type="EMBL" id="GAD60147.1"/>
    </source>
</evidence>
<sequence length="390" mass="40032">MAQTTAAGTGDRLKTTLRGGAAVLGACALLALAACSGHGGDDAAEGEGAGGASSQTVTVAVATTQDLARTITASGTVNAWEEVPVGAEAGGLTATAVYVDEGEYVRQGQALVQLNNDLLRAQLAQQEAAVSSAEANAERESAELGRARELRERGFLAQASLDLAISEQRAADAQLASARASLSETRTRLNQSTIARPFSGLVISRSVTRGQIVPAGTELFRIVRDGRLELDARVPETELGLIRAGQSATVNSDGVGSATGRVRIVTPEVDSQTRLGVARIALTGNSGLRPGMFARADIDVGASPTVTVPTPAILYRENRAGVYVVGNENRVTFQPVEILARTDERSSVDGLPEGARVVVQGAGFLGEGDRVTVAQPARAAAPAATAPAAE</sequence>
<dbReference type="EMBL" id="BATC01000055">
    <property type="protein sequence ID" value="GAD60147.1"/>
    <property type="molecule type" value="Genomic_DNA"/>
</dbReference>
<dbReference type="GO" id="GO:1990281">
    <property type="term" value="C:efflux pump complex"/>
    <property type="evidence" value="ECO:0007669"/>
    <property type="project" value="TreeGrafter"/>
</dbReference>
<proteinExistence type="inferred from homology"/>
<feature type="signal peptide" evidence="3">
    <location>
        <begin position="1"/>
        <end position="33"/>
    </location>
</feature>
<dbReference type="Gene3D" id="1.10.287.470">
    <property type="entry name" value="Helix hairpin bin"/>
    <property type="match status" value="1"/>
</dbReference>
<dbReference type="SUPFAM" id="SSF111369">
    <property type="entry name" value="HlyD-like secretion proteins"/>
    <property type="match status" value="1"/>
</dbReference>
<reference evidence="6" key="1">
    <citation type="journal article" date="2013" name="Genome Announc.">
        <title>Draft Genome Sequence of the Dimorphic Prosthecate Bacterium Brevundimonas abyssalis TAR-001T.</title>
        <authorList>
            <person name="Tsubouchi T."/>
            <person name="Nishi S."/>
            <person name="Usui K."/>
            <person name="Shimane Y."/>
            <person name="Takaki Y."/>
            <person name="Maruyama T."/>
            <person name="Hatada Y."/>
        </authorList>
    </citation>
    <scope>NUCLEOTIDE SEQUENCE [LARGE SCALE GENOMIC DNA]</scope>
    <source>
        <strain evidence="6">TAR-001</strain>
    </source>
</reference>
<feature type="domain" description="CusB-like beta-barrel" evidence="4">
    <location>
        <begin position="230"/>
        <end position="298"/>
    </location>
</feature>
<keyword evidence="3" id="KW-0732">Signal</keyword>
<protein>
    <submittedName>
        <fullName evidence="5">Membrane fusion protein of RND family multidrug efflux pump</fullName>
    </submittedName>
</protein>
<dbReference type="InterPro" id="IPR058792">
    <property type="entry name" value="Beta-barrel_RND_2"/>
</dbReference>
<comment type="caution">
    <text evidence="5">The sequence shown here is derived from an EMBL/GenBank/DDBJ whole genome shotgun (WGS) entry which is preliminary data.</text>
</comment>
<evidence type="ECO:0000256" key="1">
    <source>
        <dbReference type="ARBA" id="ARBA00009477"/>
    </source>
</evidence>
<dbReference type="PANTHER" id="PTHR30469:SF15">
    <property type="entry name" value="HLYD FAMILY OF SECRETION PROTEINS"/>
    <property type="match status" value="1"/>
</dbReference>
<dbReference type="PANTHER" id="PTHR30469">
    <property type="entry name" value="MULTIDRUG RESISTANCE PROTEIN MDTA"/>
    <property type="match status" value="1"/>
</dbReference>
<dbReference type="InterPro" id="IPR006143">
    <property type="entry name" value="RND_pump_MFP"/>
</dbReference>
<name>A0A8E0ND18_9CAUL</name>
<dbReference type="Gene3D" id="2.40.50.100">
    <property type="match status" value="1"/>
</dbReference>
<accession>A0A8E0ND18</accession>
<feature type="coiled-coil region" evidence="2">
    <location>
        <begin position="116"/>
        <end position="150"/>
    </location>
</feature>
<keyword evidence="6" id="KW-1185">Reference proteome</keyword>
<organism evidence="5 6">
    <name type="scientific">Brevundimonas abyssalis TAR-001</name>
    <dbReference type="NCBI Taxonomy" id="1391729"/>
    <lineage>
        <taxon>Bacteria</taxon>
        <taxon>Pseudomonadati</taxon>
        <taxon>Pseudomonadota</taxon>
        <taxon>Alphaproteobacteria</taxon>
        <taxon>Caulobacterales</taxon>
        <taxon>Caulobacteraceae</taxon>
        <taxon>Brevundimonas</taxon>
    </lineage>
</organism>
<evidence type="ECO:0000259" key="4">
    <source>
        <dbReference type="Pfam" id="PF25954"/>
    </source>
</evidence>